<proteinExistence type="predicted"/>
<dbReference type="GO" id="GO:0008270">
    <property type="term" value="F:zinc ion binding"/>
    <property type="evidence" value="ECO:0007669"/>
    <property type="project" value="InterPro"/>
</dbReference>
<gene>
    <name evidence="2" type="ORF">SEMRO_1008_G230580.1</name>
</gene>
<comment type="caution">
    <text evidence="2">The sequence shown here is derived from an EMBL/GenBank/DDBJ whole genome shotgun (WGS) entry which is preliminary data.</text>
</comment>
<name>A0A9N8ED95_9STRA</name>
<dbReference type="CDD" id="cd00067">
    <property type="entry name" value="GAL4"/>
    <property type="match status" value="1"/>
</dbReference>
<feature type="domain" description="Zn(2)-C6 fungal-type" evidence="1">
    <location>
        <begin position="3"/>
        <end position="30"/>
    </location>
</feature>
<accession>A0A9N8ED95</accession>
<sequence>MGACTACRAAKVKCDQSFPCKRCERLGKTCIPHESKQGQNPARLHNKRKLDDCPCPVGTAEELKFECAILKKSTGMVRKDHYALKHLVRKWIAMSLKRRSFTLWSRAGSLAVACGMSMDEVLCEMNEEQRGMDFLHQLITTPSADQTLIAKTPLTAQDIPEKLWKAVGMPTSPESMEQALQSRCFYVMEVNKGVLRYYVSPAFVENVGINLQTIEETYRANNVEVMQLFHAKPKGPKEQHYMVSFAQQLALHSKPDIRPKPTKVKNVRIMVGDDKKEVIVDQLVCLYVPKLDVSYNLTEYIIDTNDTLLMTKKKTGAHPTVSINNNDINPQAEASYEAPPLTDLPDFYLDLNSVEGGDDDFKTILDLLQQS</sequence>
<reference evidence="2" key="1">
    <citation type="submission" date="2020-06" db="EMBL/GenBank/DDBJ databases">
        <authorList>
            <consortium name="Plant Systems Biology data submission"/>
        </authorList>
    </citation>
    <scope>NUCLEOTIDE SEQUENCE</scope>
    <source>
        <strain evidence="2">D6</strain>
    </source>
</reference>
<dbReference type="SUPFAM" id="SSF57701">
    <property type="entry name" value="Zn2/Cys6 DNA-binding domain"/>
    <property type="match status" value="1"/>
</dbReference>
<dbReference type="Pfam" id="PF00172">
    <property type="entry name" value="Zn_clus"/>
    <property type="match status" value="1"/>
</dbReference>
<evidence type="ECO:0000313" key="2">
    <source>
        <dbReference type="EMBL" id="CAB9519321.1"/>
    </source>
</evidence>
<dbReference type="InterPro" id="IPR036864">
    <property type="entry name" value="Zn2-C6_fun-type_DNA-bd_sf"/>
</dbReference>
<protein>
    <recommendedName>
        <fullName evidence="1">Zn(2)-C6 fungal-type domain-containing protein</fullName>
    </recommendedName>
</protein>
<evidence type="ECO:0000313" key="3">
    <source>
        <dbReference type="Proteomes" id="UP001153069"/>
    </source>
</evidence>
<organism evidence="2 3">
    <name type="scientific">Seminavis robusta</name>
    <dbReference type="NCBI Taxonomy" id="568900"/>
    <lineage>
        <taxon>Eukaryota</taxon>
        <taxon>Sar</taxon>
        <taxon>Stramenopiles</taxon>
        <taxon>Ochrophyta</taxon>
        <taxon>Bacillariophyta</taxon>
        <taxon>Bacillariophyceae</taxon>
        <taxon>Bacillariophycidae</taxon>
        <taxon>Naviculales</taxon>
        <taxon>Naviculaceae</taxon>
        <taxon>Seminavis</taxon>
    </lineage>
</organism>
<dbReference type="InterPro" id="IPR001138">
    <property type="entry name" value="Zn2Cys6_DnaBD"/>
</dbReference>
<dbReference type="PROSITE" id="PS00463">
    <property type="entry name" value="ZN2_CY6_FUNGAL_1"/>
    <property type="match status" value="1"/>
</dbReference>
<dbReference type="EMBL" id="CAICTM010001006">
    <property type="protein sequence ID" value="CAB9519321.1"/>
    <property type="molecule type" value="Genomic_DNA"/>
</dbReference>
<dbReference type="OrthoDB" id="3037908at2759"/>
<dbReference type="GO" id="GO:0000981">
    <property type="term" value="F:DNA-binding transcription factor activity, RNA polymerase II-specific"/>
    <property type="evidence" value="ECO:0007669"/>
    <property type="project" value="InterPro"/>
</dbReference>
<dbReference type="PROSITE" id="PS50048">
    <property type="entry name" value="ZN2_CY6_FUNGAL_2"/>
    <property type="match status" value="1"/>
</dbReference>
<dbReference type="Proteomes" id="UP001153069">
    <property type="component" value="Unassembled WGS sequence"/>
</dbReference>
<keyword evidence="3" id="KW-1185">Reference proteome</keyword>
<dbReference type="Gene3D" id="4.10.240.10">
    <property type="entry name" value="Zn(2)-C6 fungal-type DNA-binding domain"/>
    <property type="match status" value="1"/>
</dbReference>
<dbReference type="SMART" id="SM00066">
    <property type="entry name" value="GAL4"/>
    <property type="match status" value="1"/>
</dbReference>
<evidence type="ECO:0000259" key="1">
    <source>
        <dbReference type="PROSITE" id="PS50048"/>
    </source>
</evidence>
<dbReference type="AlphaFoldDB" id="A0A9N8ED95"/>